<proteinExistence type="predicted"/>
<evidence type="ECO:0000313" key="2">
    <source>
        <dbReference type="Proteomes" id="UP000094600"/>
    </source>
</evidence>
<name>A0ABM6DT99_XENHO</name>
<keyword evidence="2" id="KW-1185">Reference proteome</keyword>
<accession>A0ABM6DT99</accession>
<gene>
    <name evidence="1" type="ORF">A9255_12410</name>
</gene>
<sequence length="68" mass="7578">MGTTAKFDFYKNGTLLPQHIAFLVIEITKCSRETISSKNLQQCQHQQGVLCLGMLASLLSLKIELPQV</sequence>
<dbReference type="Proteomes" id="UP000094600">
    <property type="component" value="Chromosome"/>
</dbReference>
<organism evidence="1 2">
    <name type="scientific">Xenorhabdus hominickii</name>
    <dbReference type="NCBI Taxonomy" id="351679"/>
    <lineage>
        <taxon>Bacteria</taxon>
        <taxon>Pseudomonadati</taxon>
        <taxon>Pseudomonadota</taxon>
        <taxon>Gammaproteobacteria</taxon>
        <taxon>Enterobacterales</taxon>
        <taxon>Morganellaceae</taxon>
        <taxon>Xenorhabdus</taxon>
    </lineage>
</organism>
<reference evidence="1 2" key="1">
    <citation type="submission" date="2016-06" db="EMBL/GenBank/DDBJ databases">
        <title>Bacterial characters and pathogenicity of Xenorhabdus hominickii from an entomopathogenic nematode, Steinernema monticolum.</title>
        <authorList>
            <person name="Park Y."/>
            <person name="Kim Y."/>
        </authorList>
    </citation>
    <scope>NUCLEOTIDE SEQUENCE [LARGE SCALE GENOMIC DNA]</scope>
    <source>
        <strain evidence="1 2">ANU1</strain>
    </source>
</reference>
<evidence type="ECO:0000313" key="1">
    <source>
        <dbReference type="EMBL" id="AOM41315.1"/>
    </source>
</evidence>
<dbReference type="EMBL" id="CP016176">
    <property type="protein sequence ID" value="AOM41315.1"/>
    <property type="molecule type" value="Genomic_DNA"/>
</dbReference>
<protein>
    <submittedName>
        <fullName evidence="1">Uncharacterized protein</fullName>
    </submittedName>
</protein>